<dbReference type="Gene3D" id="6.10.340.10">
    <property type="match status" value="1"/>
</dbReference>
<keyword evidence="7" id="KW-0472">Membrane</keyword>
<dbReference type="Gene3D" id="3.30.565.10">
    <property type="entry name" value="Histidine kinase-like ATPase, C-terminal domain"/>
    <property type="match status" value="1"/>
</dbReference>
<dbReference type="SMART" id="SM00387">
    <property type="entry name" value="HATPase_c"/>
    <property type="match status" value="1"/>
</dbReference>
<keyword evidence="6" id="KW-0902">Two-component regulatory system</keyword>
<evidence type="ECO:0000313" key="10">
    <source>
        <dbReference type="Proteomes" id="UP000192907"/>
    </source>
</evidence>
<name>A0A1Y6CMU9_9BACT</name>
<feature type="transmembrane region" description="Helical" evidence="7">
    <location>
        <begin position="21"/>
        <end position="43"/>
    </location>
</feature>
<evidence type="ECO:0000256" key="5">
    <source>
        <dbReference type="ARBA" id="ARBA00022777"/>
    </source>
</evidence>
<dbReference type="PRINTS" id="PR00344">
    <property type="entry name" value="BCTRLSENSOR"/>
</dbReference>
<dbReference type="InterPro" id="IPR036890">
    <property type="entry name" value="HATPase_C_sf"/>
</dbReference>
<feature type="domain" description="Histidine kinase" evidence="8">
    <location>
        <begin position="265"/>
        <end position="490"/>
    </location>
</feature>
<keyword evidence="3" id="KW-0597">Phosphoprotein</keyword>
<keyword evidence="7" id="KW-0812">Transmembrane</keyword>
<keyword evidence="7" id="KW-1133">Transmembrane helix</keyword>
<dbReference type="CDD" id="cd00075">
    <property type="entry name" value="HATPase"/>
    <property type="match status" value="1"/>
</dbReference>
<dbReference type="InterPro" id="IPR003661">
    <property type="entry name" value="HisK_dim/P_dom"/>
</dbReference>
<dbReference type="CDD" id="cd00082">
    <property type="entry name" value="HisKA"/>
    <property type="match status" value="1"/>
</dbReference>
<dbReference type="PANTHER" id="PTHR43711">
    <property type="entry name" value="TWO-COMPONENT HISTIDINE KINASE"/>
    <property type="match status" value="1"/>
</dbReference>
<dbReference type="Pfam" id="PF00512">
    <property type="entry name" value="HisKA"/>
    <property type="match status" value="1"/>
</dbReference>
<dbReference type="SUPFAM" id="SSF47384">
    <property type="entry name" value="Homodimeric domain of signal transducing histidine kinase"/>
    <property type="match status" value="1"/>
</dbReference>
<dbReference type="RefSeq" id="WP_132323228.1">
    <property type="nucleotide sequence ID" value="NZ_FWZT01000021.1"/>
</dbReference>
<dbReference type="AlphaFoldDB" id="A0A1Y6CMU9"/>
<dbReference type="PANTHER" id="PTHR43711:SF1">
    <property type="entry name" value="HISTIDINE KINASE 1"/>
    <property type="match status" value="1"/>
</dbReference>
<dbReference type="InterPro" id="IPR005467">
    <property type="entry name" value="His_kinase_dom"/>
</dbReference>
<evidence type="ECO:0000256" key="2">
    <source>
        <dbReference type="ARBA" id="ARBA00012438"/>
    </source>
</evidence>
<evidence type="ECO:0000256" key="6">
    <source>
        <dbReference type="ARBA" id="ARBA00023012"/>
    </source>
</evidence>
<proteinExistence type="predicted"/>
<dbReference type="EMBL" id="FWZT01000021">
    <property type="protein sequence ID" value="SMF63137.1"/>
    <property type="molecule type" value="Genomic_DNA"/>
</dbReference>
<dbReference type="InterPro" id="IPR004358">
    <property type="entry name" value="Sig_transdc_His_kin-like_C"/>
</dbReference>
<keyword evidence="10" id="KW-1185">Reference proteome</keyword>
<keyword evidence="5 9" id="KW-0418">Kinase</keyword>
<organism evidence="9 10">
    <name type="scientific">Pseudobacteriovorax antillogorgiicola</name>
    <dbReference type="NCBI Taxonomy" id="1513793"/>
    <lineage>
        <taxon>Bacteria</taxon>
        <taxon>Pseudomonadati</taxon>
        <taxon>Bdellovibrionota</taxon>
        <taxon>Oligoflexia</taxon>
        <taxon>Oligoflexales</taxon>
        <taxon>Pseudobacteriovoracaceae</taxon>
        <taxon>Pseudobacteriovorax</taxon>
    </lineage>
</organism>
<dbReference type="Pfam" id="PF17149">
    <property type="entry name" value="CHASE5"/>
    <property type="match status" value="1"/>
</dbReference>
<dbReference type="InterPro" id="IPR003594">
    <property type="entry name" value="HATPase_dom"/>
</dbReference>
<protein>
    <recommendedName>
        <fullName evidence="2">histidine kinase</fullName>
        <ecNumber evidence="2">2.7.13.3</ecNumber>
    </recommendedName>
</protein>
<sequence length="490" mass="55441">MAKKSEKSVFWPEFGTIELRIAFKIVFFSTIIALMMTVLQISVDYAKDVDNVNRHFKTIENSYLKSLATSLWVMDPNQINTISQGIHSLPDVTYTEVTWDNGETIVSLGERPIDNKLERTFQLLYEGQKGKQQVGNITVVLSLEEVVERSFDRILLILLTNGLKTFAVCIFIFYIVRKHITKNLIKIANYLNSKESPGTLTLHENDRKKDDELAIVVDAINTMQLSLEEHINELKTHKVELEETVRVKTKALKESFEEKTSLLRIVCHDLANPLSIISGSAEILTSLDLSPEKTKERYAAIQRASHMMNEILLNVREMESVASGKKTIKLTPVDLREVFENICFVFRDRLIEKNIQINIDNQLPSGTMCMADPVTLSNQVLSNLISNAIKFSFQDSTIDLIARQEGDQVHIIVRDHGVGMSQEHLAEIFNPKRQTTRIGTEGEVGTGFGMPLVKTFMEKYGGEVEVESTSADIDPEKHGSSFHLYLKMAS</sequence>
<gene>
    <name evidence="9" type="ORF">SAMN06296036_121115</name>
</gene>
<evidence type="ECO:0000256" key="7">
    <source>
        <dbReference type="SAM" id="Phobius"/>
    </source>
</evidence>
<dbReference type="OrthoDB" id="5290769at2"/>
<dbReference type="Proteomes" id="UP000192907">
    <property type="component" value="Unassembled WGS sequence"/>
</dbReference>
<evidence type="ECO:0000256" key="4">
    <source>
        <dbReference type="ARBA" id="ARBA00022679"/>
    </source>
</evidence>
<dbReference type="SUPFAM" id="SSF55874">
    <property type="entry name" value="ATPase domain of HSP90 chaperone/DNA topoisomerase II/histidine kinase"/>
    <property type="match status" value="1"/>
</dbReference>
<dbReference type="EC" id="2.7.13.3" evidence="2"/>
<evidence type="ECO:0000256" key="3">
    <source>
        <dbReference type="ARBA" id="ARBA00022553"/>
    </source>
</evidence>
<comment type="catalytic activity">
    <reaction evidence="1">
        <text>ATP + protein L-histidine = ADP + protein N-phospho-L-histidine.</text>
        <dbReference type="EC" id="2.7.13.3"/>
    </reaction>
</comment>
<dbReference type="InterPro" id="IPR033414">
    <property type="entry name" value="Sensor_dom"/>
</dbReference>
<dbReference type="InterPro" id="IPR050736">
    <property type="entry name" value="Sensor_HK_Regulatory"/>
</dbReference>
<dbReference type="STRING" id="1513793.SAMN06296036_121115"/>
<keyword evidence="4" id="KW-0808">Transferase</keyword>
<dbReference type="Gene3D" id="1.10.287.130">
    <property type="match status" value="1"/>
</dbReference>
<evidence type="ECO:0000313" key="9">
    <source>
        <dbReference type="EMBL" id="SMF63137.1"/>
    </source>
</evidence>
<dbReference type="PROSITE" id="PS50109">
    <property type="entry name" value="HIS_KIN"/>
    <property type="match status" value="1"/>
</dbReference>
<dbReference type="Pfam" id="PF02518">
    <property type="entry name" value="HATPase_c"/>
    <property type="match status" value="1"/>
</dbReference>
<dbReference type="GO" id="GO:0000155">
    <property type="term" value="F:phosphorelay sensor kinase activity"/>
    <property type="evidence" value="ECO:0007669"/>
    <property type="project" value="InterPro"/>
</dbReference>
<evidence type="ECO:0000256" key="1">
    <source>
        <dbReference type="ARBA" id="ARBA00000085"/>
    </source>
</evidence>
<accession>A0A1Y6CMU9</accession>
<dbReference type="InterPro" id="IPR036097">
    <property type="entry name" value="HisK_dim/P_sf"/>
</dbReference>
<reference evidence="10" key="1">
    <citation type="submission" date="2017-04" db="EMBL/GenBank/DDBJ databases">
        <authorList>
            <person name="Varghese N."/>
            <person name="Submissions S."/>
        </authorList>
    </citation>
    <scope>NUCLEOTIDE SEQUENCE [LARGE SCALE GENOMIC DNA]</scope>
    <source>
        <strain evidence="10">RKEM611</strain>
    </source>
</reference>
<dbReference type="SMART" id="SM00388">
    <property type="entry name" value="HisKA"/>
    <property type="match status" value="1"/>
</dbReference>
<feature type="transmembrane region" description="Helical" evidence="7">
    <location>
        <begin position="154"/>
        <end position="176"/>
    </location>
</feature>
<evidence type="ECO:0000259" key="8">
    <source>
        <dbReference type="PROSITE" id="PS50109"/>
    </source>
</evidence>